<name>A0A158BVY4_9BURK</name>
<dbReference type="PANTHER" id="PTHR46847">
    <property type="entry name" value="D-ALLOSE-BINDING PERIPLASMIC PROTEIN-RELATED"/>
    <property type="match status" value="1"/>
</dbReference>
<dbReference type="Pfam" id="PF13407">
    <property type="entry name" value="Peripla_BP_4"/>
    <property type="match status" value="1"/>
</dbReference>
<evidence type="ECO:0000313" key="7">
    <source>
        <dbReference type="Proteomes" id="UP000054851"/>
    </source>
</evidence>
<evidence type="ECO:0000256" key="1">
    <source>
        <dbReference type="ARBA" id="ARBA00004196"/>
    </source>
</evidence>
<comment type="similarity">
    <text evidence="2">Belongs to the bacterial solute-binding protein 2 family.</text>
</comment>
<dbReference type="Proteomes" id="UP000054851">
    <property type="component" value="Unassembled WGS sequence"/>
</dbReference>
<evidence type="ECO:0000259" key="5">
    <source>
        <dbReference type="Pfam" id="PF13407"/>
    </source>
</evidence>
<dbReference type="GO" id="GO:0030246">
    <property type="term" value="F:carbohydrate binding"/>
    <property type="evidence" value="ECO:0007669"/>
    <property type="project" value="UniProtKB-ARBA"/>
</dbReference>
<dbReference type="OrthoDB" id="9813037at2"/>
<reference evidence="6" key="1">
    <citation type="submission" date="2016-01" db="EMBL/GenBank/DDBJ databases">
        <authorList>
            <person name="Peeters C."/>
        </authorList>
    </citation>
    <scope>NUCLEOTIDE SEQUENCE</scope>
    <source>
        <strain evidence="6">LMG 29322</strain>
    </source>
</reference>
<evidence type="ECO:0000256" key="2">
    <source>
        <dbReference type="ARBA" id="ARBA00007639"/>
    </source>
</evidence>
<dbReference type="RefSeq" id="WP_061169477.1">
    <property type="nucleotide sequence ID" value="NZ_FCOA02000015.1"/>
</dbReference>
<keyword evidence="7" id="KW-1185">Reference proteome</keyword>
<evidence type="ECO:0000256" key="4">
    <source>
        <dbReference type="SAM" id="SignalP"/>
    </source>
</evidence>
<gene>
    <name evidence="6" type="ORF">AWB79_04338</name>
</gene>
<organism evidence="6 7">
    <name type="scientific">Caballeronia hypogeia</name>
    <dbReference type="NCBI Taxonomy" id="1777140"/>
    <lineage>
        <taxon>Bacteria</taxon>
        <taxon>Pseudomonadati</taxon>
        <taxon>Pseudomonadota</taxon>
        <taxon>Betaproteobacteria</taxon>
        <taxon>Burkholderiales</taxon>
        <taxon>Burkholderiaceae</taxon>
        <taxon>Caballeronia</taxon>
    </lineage>
</organism>
<dbReference type="InterPro" id="IPR028082">
    <property type="entry name" value="Peripla_BP_I"/>
</dbReference>
<dbReference type="SUPFAM" id="SSF53822">
    <property type="entry name" value="Periplasmic binding protein-like I"/>
    <property type="match status" value="1"/>
</dbReference>
<feature type="domain" description="Periplasmic binding protein" evidence="5">
    <location>
        <begin position="33"/>
        <end position="289"/>
    </location>
</feature>
<dbReference type="EMBL" id="FCOA02000015">
    <property type="protein sequence ID" value="SAK74264.1"/>
    <property type="molecule type" value="Genomic_DNA"/>
</dbReference>
<dbReference type="AlphaFoldDB" id="A0A158BVY4"/>
<proteinExistence type="inferred from homology"/>
<feature type="signal peptide" evidence="4">
    <location>
        <begin position="1"/>
        <end position="22"/>
    </location>
</feature>
<dbReference type="InterPro" id="IPR025997">
    <property type="entry name" value="SBP_2_dom"/>
</dbReference>
<dbReference type="Gene3D" id="3.40.50.2300">
    <property type="match status" value="2"/>
</dbReference>
<dbReference type="CDD" id="cd01536">
    <property type="entry name" value="PBP1_ABC_sugar_binding-like"/>
    <property type="match status" value="1"/>
</dbReference>
<evidence type="ECO:0000256" key="3">
    <source>
        <dbReference type="ARBA" id="ARBA00022729"/>
    </source>
</evidence>
<feature type="chain" id="PRO_5007622304" evidence="4">
    <location>
        <begin position="23"/>
        <end position="318"/>
    </location>
</feature>
<dbReference type="STRING" id="1777140.AWB79_04338"/>
<accession>A0A158BVY4</accession>
<evidence type="ECO:0000313" key="6">
    <source>
        <dbReference type="EMBL" id="SAK74264.1"/>
    </source>
</evidence>
<comment type="caution">
    <text evidence="6">The sequence shown here is derived from an EMBL/GenBank/DDBJ whole genome shotgun (WGS) entry which is preliminary data.</text>
</comment>
<comment type="subcellular location">
    <subcellularLocation>
        <location evidence="1">Cell envelope</location>
    </subcellularLocation>
</comment>
<protein>
    <submittedName>
        <fullName evidence="6">Sugar ABC transporter substrate-binding protein</fullName>
    </submittedName>
</protein>
<dbReference type="PANTHER" id="PTHR46847:SF1">
    <property type="entry name" value="D-ALLOSE-BINDING PERIPLASMIC PROTEIN-RELATED"/>
    <property type="match status" value="1"/>
</dbReference>
<sequence>MRKIIGTLGAVALVCASGTAGAKEVTLGYSSVGLSYPFAAAIAKGFESAAKQAGVKTVVLDAKGNVQKQANDIDDLIAQKVDGIAIMPLDSTVAQGWVDRASAKDIPTVGVASEIGDPHKRPIKQVYEKLSALVTQDEVTAGEKAGEMAAPMLPKGRVANIAIVEGAAGYAEVQQRTEGFKKGLDKAGAKYKIVASQPGDWTSEKGESTCQNILASHPDVDLFFAQSDDMVVGCALAVRTASANAKLIGMGGSKLAINAIKVGDVTGTVCYKPEEIGKLAFNALYGTVTKKSVSKAAFVAYDTPPITKANLASCVPQW</sequence>
<dbReference type="GO" id="GO:0030313">
    <property type="term" value="C:cell envelope"/>
    <property type="evidence" value="ECO:0007669"/>
    <property type="project" value="UniProtKB-SubCell"/>
</dbReference>
<keyword evidence="3 4" id="KW-0732">Signal</keyword>